<protein>
    <submittedName>
        <fullName evidence="1">DUF2322 family protein</fullName>
    </submittedName>
</protein>
<gene>
    <name evidence="1" type="ORF">ACFQ4E_14830</name>
</gene>
<reference evidence="2" key="1">
    <citation type="journal article" date="2019" name="Int. J. Syst. Evol. Microbiol.">
        <title>The Global Catalogue of Microorganisms (GCM) 10K type strain sequencing project: providing services to taxonomists for standard genome sequencing and annotation.</title>
        <authorList>
            <consortium name="The Broad Institute Genomics Platform"/>
            <consortium name="The Broad Institute Genome Sequencing Center for Infectious Disease"/>
            <person name="Wu L."/>
            <person name="Ma J."/>
        </authorList>
    </citation>
    <scope>NUCLEOTIDE SEQUENCE [LARGE SCALE GENOMIC DNA]</scope>
    <source>
        <strain evidence="2">CCUG 62953</strain>
    </source>
</reference>
<dbReference type="RefSeq" id="WP_386804870.1">
    <property type="nucleotide sequence ID" value="NZ_JBHTMU010000029.1"/>
</dbReference>
<name>A0ABW3ZKM4_9RHOB</name>
<dbReference type="EMBL" id="JBHTMU010000029">
    <property type="protein sequence ID" value="MFD1343700.1"/>
    <property type="molecule type" value="Genomic_DNA"/>
</dbReference>
<dbReference type="Pfam" id="PF10084">
    <property type="entry name" value="DUF2322"/>
    <property type="match status" value="1"/>
</dbReference>
<organism evidence="1 2">
    <name type="scientific">Litorisediminicola beolgyonensis</name>
    <dbReference type="NCBI Taxonomy" id="1173614"/>
    <lineage>
        <taxon>Bacteria</taxon>
        <taxon>Pseudomonadati</taxon>
        <taxon>Pseudomonadota</taxon>
        <taxon>Alphaproteobacteria</taxon>
        <taxon>Rhodobacterales</taxon>
        <taxon>Paracoccaceae</taxon>
        <taxon>Litorisediminicola</taxon>
    </lineage>
</organism>
<dbReference type="Proteomes" id="UP001597135">
    <property type="component" value="Unassembled WGS sequence"/>
</dbReference>
<keyword evidence="2" id="KW-1185">Reference proteome</keyword>
<evidence type="ECO:0000313" key="1">
    <source>
        <dbReference type="EMBL" id="MFD1343700.1"/>
    </source>
</evidence>
<proteinExistence type="predicted"/>
<sequence length="62" mass="6733">MIQPSSSFKENLQNLPSIEGGARLETADDAGDFVAYIENQPGKQGSFAVYQHLLMTHGVLIP</sequence>
<comment type="caution">
    <text evidence="1">The sequence shown here is derived from an EMBL/GenBank/DDBJ whole genome shotgun (WGS) entry which is preliminary data.</text>
</comment>
<accession>A0ABW3ZKM4</accession>
<dbReference type="InterPro" id="IPR016755">
    <property type="entry name" value="UCP019302"/>
</dbReference>
<evidence type="ECO:0000313" key="2">
    <source>
        <dbReference type="Proteomes" id="UP001597135"/>
    </source>
</evidence>